<proteinExistence type="predicted"/>
<evidence type="ECO:0000256" key="1">
    <source>
        <dbReference type="SAM" id="MobiDB-lite"/>
    </source>
</evidence>
<dbReference type="RefSeq" id="WP_209676461.1">
    <property type="nucleotide sequence ID" value="NZ_JAGIOI010000001.1"/>
</dbReference>
<feature type="compositionally biased region" description="Pro residues" evidence="1">
    <location>
        <begin position="702"/>
        <end position="714"/>
    </location>
</feature>
<comment type="caution">
    <text evidence="3">The sequence shown here is derived from an EMBL/GenBank/DDBJ whole genome shotgun (WGS) entry which is preliminary data.</text>
</comment>
<feature type="compositionally biased region" description="Basic and acidic residues" evidence="1">
    <location>
        <begin position="655"/>
        <end position="675"/>
    </location>
</feature>
<dbReference type="Pfam" id="PF02720">
    <property type="entry name" value="DUF222"/>
    <property type="match status" value="1"/>
</dbReference>
<dbReference type="EMBL" id="JAGIOI010000001">
    <property type="protein sequence ID" value="MBP2411378.1"/>
    <property type="molecule type" value="Genomic_DNA"/>
</dbReference>
<gene>
    <name evidence="3" type="ORF">JOF48_000177</name>
</gene>
<sequence length="746" mass="79366">MSTRERIPGNRGEGATHDVAPILAAIARVSIEPFGSDNLELAGLPKLPDNPIPDPLPVTQLSVARDAYDSSMEGLGQIRHIEAAVAALKARFVARAVGAASVEAEILSLDRWQSGVNASSTVSEMALTLCITELAASELEYHSQLLVEDHPDVMEALEAGKLSWRHATVIHNEIRTLRETRTTTAEDATALEARLLVLAENTTGPCFTRKARRAREKMHPETMATRTKEAFRNRSVHCEPGKDGMSWLTFYLPSVSGSAIYTRLTRLARAIKAEANRAQQAADASGSGKDCRETRTLGQLRADIAAMLLLGQDLPAAASGTDKSSTAGTGTSYTEGPGNRSTAGPDPAAAANGSAPPPGHWPGSPVGQETPKPSANHQDGYVDNGPVAGGPMGFGVTVVGQYDTPPWELDRAGGRTGSPGDQQDTSMTRQGSSTATAGGPAGGDVLLEGTILPSSGTQPSPDNSPGTAGTRGRGPEPDGDIPVEGELVGDGSGLVGNVVDGIPEHPQAEYLQQLEDLARFKALADPPMPEILGIVTVPFLSLLGITDEPAELVGPQGGPMSVELARKLLGNTSTFLRVLTDPLTGEALPLEPQRYTLRAAEKTVLQALGGGCYMPNCTNPVMDLDLDHLRAFEFGGASTLANLKGACRKHHLTKHLKDDKDRHGKRRAIDEPERQRISIRGWTPKVTENGGVAWTMPSGRVQPPPAGDPNPPHYPKWLKKLIQKSLTIYREPVRESQADKPRKHRN</sequence>
<feature type="domain" description="DUF222" evidence="2">
    <location>
        <begin position="115"/>
        <end position="307"/>
    </location>
</feature>
<protein>
    <recommendedName>
        <fullName evidence="2">DUF222 domain-containing protein</fullName>
    </recommendedName>
</protein>
<reference evidence="3 4" key="1">
    <citation type="submission" date="2021-03" db="EMBL/GenBank/DDBJ databases">
        <title>Sequencing the genomes of 1000 actinobacteria strains.</title>
        <authorList>
            <person name="Klenk H.-P."/>
        </authorList>
    </citation>
    <scope>NUCLEOTIDE SEQUENCE [LARGE SCALE GENOMIC DNA]</scope>
    <source>
        <strain evidence="3 4">DSM 16005</strain>
    </source>
</reference>
<feature type="compositionally biased region" description="Low complexity" evidence="1">
    <location>
        <begin position="343"/>
        <end position="354"/>
    </location>
</feature>
<feature type="region of interest" description="Disordered" evidence="1">
    <location>
        <begin position="654"/>
        <end position="675"/>
    </location>
</feature>
<name>A0ABS4YRF0_9MICC</name>
<feature type="region of interest" description="Disordered" evidence="1">
    <location>
        <begin position="697"/>
        <end position="716"/>
    </location>
</feature>
<dbReference type="InterPro" id="IPR003870">
    <property type="entry name" value="DUF222"/>
</dbReference>
<dbReference type="Proteomes" id="UP000711614">
    <property type="component" value="Unassembled WGS sequence"/>
</dbReference>
<feature type="region of interest" description="Disordered" evidence="1">
    <location>
        <begin position="316"/>
        <end position="496"/>
    </location>
</feature>
<keyword evidence="4" id="KW-1185">Reference proteome</keyword>
<feature type="compositionally biased region" description="Polar residues" evidence="1">
    <location>
        <begin position="321"/>
        <end position="342"/>
    </location>
</feature>
<evidence type="ECO:0000313" key="4">
    <source>
        <dbReference type="Proteomes" id="UP000711614"/>
    </source>
</evidence>
<dbReference type="InterPro" id="IPR003615">
    <property type="entry name" value="HNH_nuc"/>
</dbReference>
<accession>A0ABS4YRF0</accession>
<evidence type="ECO:0000313" key="3">
    <source>
        <dbReference type="EMBL" id="MBP2411378.1"/>
    </source>
</evidence>
<dbReference type="CDD" id="cd00085">
    <property type="entry name" value="HNHc"/>
    <property type="match status" value="1"/>
</dbReference>
<dbReference type="Gene3D" id="1.10.30.50">
    <property type="match status" value="1"/>
</dbReference>
<evidence type="ECO:0000259" key="2">
    <source>
        <dbReference type="Pfam" id="PF02720"/>
    </source>
</evidence>
<feature type="compositionally biased region" description="Polar residues" evidence="1">
    <location>
        <begin position="452"/>
        <end position="467"/>
    </location>
</feature>
<organism evidence="3 4">
    <name type="scientific">Arthrobacter stackebrandtii</name>
    <dbReference type="NCBI Taxonomy" id="272161"/>
    <lineage>
        <taxon>Bacteria</taxon>
        <taxon>Bacillati</taxon>
        <taxon>Actinomycetota</taxon>
        <taxon>Actinomycetes</taxon>
        <taxon>Micrococcales</taxon>
        <taxon>Micrococcaceae</taxon>
        <taxon>Arthrobacter</taxon>
    </lineage>
</organism>
<feature type="compositionally biased region" description="Polar residues" evidence="1">
    <location>
        <begin position="419"/>
        <end position="430"/>
    </location>
</feature>